<reference evidence="3 4" key="1">
    <citation type="submission" date="2016-01" db="EMBL/GenBank/DDBJ databases">
        <title>Amycolatopsis coloradensis genome sequencing and assembly.</title>
        <authorList>
            <person name="Mayilraj S."/>
        </authorList>
    </citation>
    <scope>NUCLEOTIDE SEQUENCE [LARGE SCALE GENOMIC DNA]</scope>
    <source>
        <strain evidence="3 4">DSM 44225</strain>
    </source>
</reference>
<dbReference type="PANTHER" id="PTHR40078:SF1">
    <property type="entry name" value="INTEGRAL MEMBRANE PROTEIN"/>
    <property type="match status" value="1"/>
</dbReference>
<keyword evidence="2" id="KW-0812">Transmembrane</keyword>
<dbReference type="RefSeq" id="WP_076161236.1">
    <property type="nucleotide sequence ID" value="NZ_MQUQ01000007.1"/>
</dbReference>
<dbReference type="OrthoDB" id="3638151at2"/>
<evidence type="ECO:0000256" key="2">
    <source>
        <dbReference type="SAM" id="Phobius"/>
    </source>
</evidence>
<proteinExistence type="predicted"/>
<dbReference type="PANTHER" id="PTHR40078">
    <property type="entry name" value="INTEGRAL MEMBRANE PROTEIN-RELATED"/>
    <property type="match status" value="1"/>
</dbReference>
<evidence type="ECO:0000256" key="1">
    <source>
        <dbReference type="SAM" id="MobiDB-lite"/>
    </source>
</evidence>
<gene>
    <name evidence="3" type="ORF">BS329_15405</name>
</gene>
<dbReference type="Proteomes" id="UP000187486">
    <property type="component" value="Unassembled WGS sequence"/>
</dbReference>
<comment type="caution">
    <text evidence="3">The sequence shown here is derived from an EMBL/GenBank/DDBJ whole genome shotgun (WGS) entry which is preliminary data.</text>
</comment>
<feature type="transmembrane region" description="Helical" evidence="2">
    <location>
        <begin position="87"/>
        <end position="108"/>
    </location>
</feature>
<evidence type="ECO:0000313" key="4">
    <source>
        <dbReference type="Proteomes" id="UP000187486"/>
    </source>
</evidence>
<feature type="region of interest" description="Disordered" evidence="1">
    <location>
        <begin position="469"/>
        <end position="491"/>
    </location>
</feature>
<keyword evidence="2" id="KW-0472">Membrane</keyword>
<dbReference type="InterPro" id="IPR038750">
    <property type="entry name" value="YczE/YyaS-like"/>
</dbReference>
<dbReference type="AlphaFoldDB" id="A0A1R0KU72"/>
<feature type="transmembrane region" description="Helical" evidence="2">
    <location>
        <begin position="56"/>
        <end position="75"/>
    </location>
</feature>
<name>A0A1R0KU72_9PSEU</name>
<feature type="transmembrane region" description="Helical" evidence="2">
    <location>
        <begin position="114"/>
        <end position="136"/>
    </location>
</feature>
<evidence type="ECO:0000313" key="3">
    <source>
        <dbReference type="EMBL" id="OLZ51651.1"/>
    </source>
</evidence>
<dbReference type="EMBL" id="MQUQ01000007">
    <property type="protein sequence ID" value="OLZ51651.1"/>
    <property type="molecule type" value="Genomic_DNA"/>
</dbReference>
<dbReference type="Pfam" id="PF19700">
    <property type="entry name" value="DUF6198"/>
    <property type="match status" value="1"/>
</dbReference>
<feature type="transmembrane region" description="Helical" evidence="2">
    <location>
        <begin position="157"/>
        <end position="180"/>
    </location>
</feature>
<feature type="transmembrane region" description="Helical" evidence="2">
    <location>
        <begin position="186"/>
        <end position="209"/>
    </location>
</feature>
<feature type="compositionally biased region" description="Basic and acidic residues" evidence="1">
    <location>
        <begin position="469"/>
        <end position="479"/>
    </location>
</feature>
<dbReference type="STRING" id="76021.BS329_15405"/>
<sequence>MAAHTRSAPPRAALGIRLAQLTAGTLAIGLGVALLQRARLGLLPMDVLHLGVAHRFGFSLGGGIIAVQAVMLMAFVPLRIRPGIGTVAGFVVPAITADLLLGVLPPVTSLPARIVWLAAGGAVFCVGAATYLTAALGPLPRDGLMLAFGGDRPRRIAGIRIGFDVAFVLAGAALLGPSVATHGGGIGPGTLVLAFGCGPAIAVLLRLVAGVPGFSQQINGRGAGAGKRHVHLLSYMSFRHAQGSQPVQLHFMQAYARILRDTGVTVDPGLRSATPREVIRQRALPTNHLDIPDPALISAQLEFWWLLMWDVLDAVRTRDHTHLPSRRDLLDRMNAVGGNQEMSSFTDEELTALDSALDLYRNAAADQLAGDVIAVTYFLPALLHVERGFQGAGTRFPARPRTDGGDVHDSLLLTHCRAARDRYRKGTTDITDRVYHAVCRHLDRAERDDTALHGSYRALVASYNRNHPQELEPRLHTPGDEFATPAQDRAA</sequence>
<protein>
    <submittedName>
        <fullName evidence="3">Uncharacterized protein</fullName>
    </submittedName>
</protein>
<keyword evidence="2" id="KW-1133">Transmembrane helix</keyword>
<keyword evidence="4" id="KW-1185">Reference proteome</keyword>
<accession>A0A1R0KU72</accession>
<feature type="transmembrane region" description="Helical" evidence="2">
    <location>
        <begin position="12"/>
        <end position="36"/>
    </location>
</feature>
<organism evidence="3 4">
    <name type="scientific">Amycolatopsis coloradensis</name>
    <dbReference type="NCBI Taxonomy" id="76021"/>
    <lineage>
        <taxon>Bacteria</taxon>
        <taxon>Bacillati</taxon>
        <taxon>Actinomycetota</taxon>
        <taxon>Actinomycetes</taxon>
        <taxon>Pseudonocardiales</taxon>
        <taxon>Pseudonocardiaceae</taxon>
        <taxon>Amycolatopsis</taxon>
    </lineage>
</organism>